<organism evidence="2">
    <name type="scientific">Salvia splendens</name>
    <name type="common">Scarlet sage</name>
    <dbReference type="NCBI Taxonomy" id="180675"/>
    <lineage>
        <taxon>Eukaryota</taxon>
        <taxon>Viridiplantae</taxon>
        <taxon>Streptophyta</taxon>
        <taxon>Embryophyta</taxon>
        <taxon>Tracheophyta</taxon>
        <taxon>Spermatophyta</taxon>
        <taxon>Magnoliopsida</taxon>
        <taxon>eudicotyledons</taxon>
        <taxon>Gunneridae</taxon>
        <taxon>Pentapetalae</taxon>
        <taxon>asterids</taxon>
        <taxon>lamiids</taxon>
        <taxon>Lamiales</taxon>
        <taxon>Lamiaceae</taxon>
        <taxon>Nepetoideae</taxon>
        <taxon>Mentheae</taxon>
        <taxon>Salviinae</taxon>
        <taxon>Salvia</taxon>
        <taxon>Salvia subgen. Calosphace</taxon>
        <taxon>core Calosphace</taxon>
    </lineage>
</organism>
<accession>A0A8X8W3F3</accession>
<evidence type="ECO:0000313" key="2">
    <source>
        <dbReference type="EMBL" id="KAG6387310.1"/>
    </source>
</evidence>
<dbReference type="GO" id="GO:0003697">
    <property type="term" value="F:single-stranded DNA binding"/>
    <property type="evidence" value="ECO:0007669"/>
    <property type="project" value="InterPro"/>
</dbReference>
<proteinExistence type="predicted"/>
<gene>
    <name evidence="2" type="ORF">SASPL_152497</name>
</gene>
<dbReference type="PANTHER" id="PTHR35743:SF1">
    <property type="entry name" value="NODULIN HOMEOBOX"/>
    <property type="match status" value="1"/>
</dbReference>
<comment type="caution">
    <text evidence="2">The sequence shown here is derived from an EMBL/GenBank/DDBJ whole genome shotgun (WGS) entry which is preliminary data.</text>
</comment>
<dbReference type="GO" id="GO:0009908">
    <property type="term" value="P:flower development"/>
    <property type="evidence" value="ECO:0007669"/>
    <property type="project" value="InterPro"/>
</dbReference>
<evidence type="ECO:0000313" key="3">
    <source>
        <dbReference type="Proteomes" id="UP000298416"/>
    </source>
</evidence>
<reference evidence="2" key="1">
    <citation type="submission" date="2018-01" db="EMBL/GenBank/DDBJ databases">
        <authorList>
            <person name="Mao J.F."/>
        </authorList>
    </citation>
    <scope>NUCLEOTIDE SEQUENCE</scope>
    <source>
        <strain evidence="2">Huo1</strain>
        <tissue evidence="2">Leaf</tissue>
    </source>
</reference>
<sequence>MPSVHPSDIRCRRAVGGTRESTEQLLPSGSHFGLQPYRLHVTVNFVGQPWTSRLRGEICNFLACCIWDVDLEKFARNLPLHLIAEIMVWEREKSTFKYLLCGILHLHSMCDLASRVPKIEQILLEDMKISEQLIDLVYIFKEAAFAAVCVDVKYLQTNDSSRSASPTTEETLNHLWKQCDSSLQFLQPLYQQKMFRECIVNNQVFLDFTLSSD</sequence>
<dbReference type="EMBL" id="PNBA02000021">
    <property type="protein sequence ID" value="KAG6387310.1"/>
    <property type="molecule type" value="Genomic_DNA"/>
</dbReference>
<dbReference type="Pfam" id="PF25246">
    <property type="entry name" value="Nodulin_N"/>
    <property type="match status" value="1"/>
</dbReference>
<dbReference type="PANTHER" id="PTHR35743">
    <property type="entry name" value="NODULIN HOMEOBOX"/>
    <property type="match status" value="1"/>
</dbReference>
<name>A0A8X8W3F3_SALSN</name>
<dbReference type="AlphaFoldDB" id="A0A8X8W3F3"/>
<reference evidence="2" key="2">
    <citation type="submission" date="2020-08" db="EMBL/GenBank/DDBJ databases">
        <title>Plant Genome Project.</title>
        <authorList>
            <person name="Zhang R.-G."/>
        </authorList>
    </citation>
    <scope>NUCLEOTIDE SEQUENCE</scope>
    <source>
        <strain evidence="2">Huo1</strain>
        <tissue evidence="2">Leaf</tissue>
    </source>
</reference>
<keyword evidence="3" id="KW-1185">Reference proteome</keyword>
<dbReference type="Proteomes" id="UP000298416">
    <property type="component" value="Unassembled WGS sequence"/>
</dbReference>
<protein>
    <recommendedName>
        <fullName evidence="1">Nodulin homeobox N-terminal domain-containing protein</fullName>
    </recommendedName>
</protein>
<evidence type="ECO:0000259" key="1">
    <source>
        <dbReference type="Pfam" id="PF25246"/>
    </source>
</evidence>
<feature type="domain" description="Nodulin homeobox N-terminal" evidence="1">
    <location>
        <begin position="67"/>
        <end position="138"/>
    </location>
</feature>
<dbReference type="InterPro" id="IPR039325">
    <property type="entry name" value="NDX"/>
</dbReference>
<dbReference type="InterPro" id="IPR057287">
    <property type="entry name" value="Ndx_N"/>
</dbReference>